<protein>
    <submittedName>
        <fullName evidence="4">Uncharacterized protein</fullName>
    </submittedName>
</protein>
<comment type="caution">
    <text evidence="4">The sequence shown here is derived from an EMBL/GenBank/DDBJ whole genome shotgun (WGS) entry which is preliminary data.</text>
</comment>
<proteinExistence type="predicted"/>
<feature type="compositionally biased region" description="Basic and acidic residues" evidence="1">
    <location>
        <begin position="92"/>
        <end position="108"/>
    </location>
</feature>
<evidence type="ECO:0000313" key="4">
    <source>
        <dbReference type="EMBL" id="KAJ8020003.1"/>
    </source>
</evidence>
<feature type="signal peptide" evidence="3">
    <location>
        <begin position="1"/>
        <end position="26"/>
    </location>
</feature>
<feature type="transmembrane region" description="Helical" evidence="2">
    <location>
        <begin position="50"/>
        <end position="73"/>
    </location>
</feature>
<gene>
    <name evidence="4" type="ORF">HOLleu_41820</name>
</gene>
<keyword evidence="2" id="KW-0472">Membrane</keyword>
<organism evidence="4 5">
    <name type="scientific">Holothuria leucospilota</name>
    <name type="common">Black long sea cucumber</name>
    <name type="synonym">Mertensiothuria leucospilota</name>
    <dbReference type="NCBI Taxonomy" id="206669"/>
    <lineage>
        <taxon>Eukaryota</taxon>
        <taxon>Metazoa</taxon>
        <taxon>Echinodermata</taxon>
        <taxon>Eleutherozoa</taxon>
        <taxon>Echinozoa</taxon>
        <taxon>Holothuroidea</taxon>
        <taxon>Aspidochirotacea</taxon>
        <taxon>Aspidochirotida</taxon>
        <taxon>Holothuriidae</taxon>
        <taxon>Holothuria</taxon>
    </lineage>
</organism>
<evidence type="ECO:0000256" key="1">
    <source>
        <dbReference type="SAM" id="MobiDB-lite"/>
    </source>
</evidence>
<keyword evidence="2" id="KW-0812">Transmembrane</keyword>
<keyword evidence="5" id="KW-1185">Reference proteome</keyword>
<evidence type="ECO:0000256" key="2">
    <source>
        <dbReference type="SAM" id="Phobius"/>
    </source>
</evidence>
<evidence type="ECO:0000256" key="3">
    <source>
        <dbReference type="SAM" id="SignalP"/>
    </source>
</evidence>
<feature type="chain" id="PRO_5040194055" evidence="3">
    <location>
        <begin position="27"/>
        <end position="116"/>
    </location>
</feature>
<keyword evidence="3" id="KW-0732">Signal</keyword>
<keyword evidence="2" id="KW-1133">Transmembrane helix</keyword>
<name>A0A9Q0YC00_HOLLE</name>
<dbReference type="AlphaFoldDB" id="A0A9Q0YC00"/>
<sequence>MTTNCWRPEDMRWFLLVFTMTVSATGESATPILPPTTSEEPTITLHERSAILTSASVVVFCLVTMIIMIMSLLQKRRIRKKRPNVKRTRYRNSMDRSELGLRRGREDTSLPLNRAC</sequence>
<feature type="region of interest" description="Disordered" evidence="1">
    <location>
        <begin position="83"/>
        <end position="116"/>
    </location>
</feature>
<dbReference type="EMBL" id="JAIZAY010000023">
    <property type="protein sequence ID" value="KAJ8020003.1"/>
    <property type="molecule type" value="Genomic_DNA"/>
</dbReference>
<accession>A0A9Q0YC00</accession>
<dbReference type="Proteomes" id="UP001152320">
    <property type="component" value="Chromosome 23"/>
</dbReference>
<reference evidence="4" key="1">
    <citation type="submission" date="2021-10" db="EMBL/GenBank/DDBJ databases">
        <title>Tropical sea cucumber genome reveals ecological adaptation and Cuvierian tubules defense mechanism.</title>
        <authorList>
            <person name="Chen T."/>
        </authorList>
    </citation>
    <scope>NUCLEOTIDE SEQUENCE</scope>
    <source>
        <strain evidence="4">Nanhai2018</strain>
        <tissue evidence="4">Muscle</tissue>
    </source>
</reference>
<evidence type="ECO:0000313" key="5">
    <source>
        <dbReference type="Proteomes" id="UP001152320"/>
    </source>
</evidence>